<feature type="transmembrane region" description="Helical" evidence="1">
    <location>
        <begin position="153"/>
        <end position="175"/>
    </location>
</feature>
<feature type="transmembrane region" description="Helical" evidence="1">
    <location>
        <begin position="131"/>
        <end position="147"/>
    </location>
</feature>
<keyword evidence="1" id="KW-0472">Membrane</keyword>
<evidence type="ECO:0000259" key="2">
    <source>
        <dbReference type="Pfam" id="PF02517"/>
    </source>
</evidence>
<keyword evidence="3" id="KW-0378">Hydrolase</keyword>
<feature type="transmembrane region" description="Helical" evidence="1">
    <location>
        <begin position="91"/>
        <end position="110"/>
    </location>
</feature>
<proteinExistence type="predicted"/>
<accession>A0A3E5A3X1</accession>
<dbReference type="GO" id="GO:0006508">
    <property type="term" value="P:proteolysis"/>
    <property type="evidence" value="ECO:0007669"/>
    <property type="project" value="UniProtKB-KW"/>
</dbReference>
<dbReference type="GO" id="GO:0080120">
    <property type="term" value="P:CAAX-box protein maturation"/>
    <property type="evidence" value="ECO:0007669"/>
    <property type="project" value="UniProtKB-ARBA"/>
</dbReference>
<keyword evidence="3" id="KW-0645">Protease</keyword>
<dbReference type="GO" id="GO:0004175">
    <property type="term" value="F:endopeptidase activity"/>
    <property type="evidence" value="ECO:0007669"/>
    <property type="project" value="UniProtKB-ARBA"/>
</dbReference>
<dbReference type="Proteomes" id="UP000261222">
    <property type="component" value="Unassembled WGS sequence"/>
</dbReference>
<protein>
    <submittedName>
        <fullName evidence="3">CPBP family intramembrane metalloprotease</fullName>
    </submittedName>
</protein>
<feature type="transmembrane region" description="Helical" evidence="1">
    <location>
        <begin position="182"/>
        <end position="205"/>
    </location>
</feature>
<keyword evidence="3" id="KW-0482">Metalloprotease</keyword>
<organism evidence="3 4">
    <name type="scientific">Blautia obeum</name>
    <dbReference type="NCBI Taxonomy" id="40520"/>
    <lineage>
        <taxon>Bacteria</taxon>
        <taxon>Bacillati</taxon>
        <taxon>Bacillota</taxon>
        <taxon>Clostridia</taxon>
        <taxon>Lachnospirales</taxon>
        <taxon>Lachnospiraceae</taxon>
        <taxon>Blautia</taxon>
    </lineage>
</organism>
<keyword evidence="1" id="KW-0812">Transmembrane</keyword>
<dbReference type="RefSeq" id="WP_097773455.1">
    <property type="nucleotide sequence ID" value="NZ_QSUB01000006.1"/>
</dbReference>
<feature type="domain" description="CAAX prenyl protease 2/Lysostaphin resistance protein A-like" evidence="2">
    <location>
        <begin position="96"/>
        <end position="194"/>
    </location>
</feature>
<sequence length="211" mass="23908">MILLNQITSAVLQLLIFSSVPFVWYVITHKRIRGFFEWIGFRLAPKPPLKIMLCILIGFFVAVILPYMWLYQSGNLNYQGFTVDAFQQSGWSIQTFSVILVWAVLQTSLSEEIMFRGFLCKRFCKKFGEKIGNIVQALIFGVVHIAALPDKNILAMLIVVLLTGGIGYALGWLSLKKVQGSILYGWAIHATVNILSPIIVFTFLLPNYMPR</sequence>
<gene>
    <name evidence="3" type="ORF">DXB81_13340</name>
</gene>
<feature type="transmembrane region" description="Helical" evidence="1">
    <location>
        <begin position="6"/>
        <end position="27"/>
    </location>
</feature>
<comment type="caution">
    <text evidence="3">The sequence shown here is derived from an EMBL/GenBank/DDBJ whole genome shotgun (WGS) entry which is preliminary data.</text>
</comment>
<evidence type="ECO:0000313" key="4">
    <source>
        <dbReference type="Proteomes" id="UP000261222"/>
    </source>
</evidence>
<evidence type="ECO:0000256" key="1">
    <source>
        <dbReference type="SAM" id="Phobius"/>
    </source>
</evidence>
<dbReference type="EMBL" id="QSUB01000006">
    <property type="protein sequence ID" value="RGN03401.1"/>
    <property type="molecule type" value="Genomic_DNA"/>
</dbReference>
<reference evidence="3 4" key="1">
    <citation type="submission" date="2018-08" db="EMBL/GenBank/DDBJ databases">
        <title>A genome reference for cultivated species of the human gut microbiota.</title>
        <authorList>
            <person name="Zou Y."/>
            <person name="Xue W."/>
            <person name="Luo G."/>
        </authorList>
    </citation>
    <scope>NUCLEOTIDE SEQUENCE [LARGE SCALE GENOMIC DNA]</scope>
    <source>
        <strain evidence="3 4">OM06-11AA</strain>
    </source>
</reference>
<evidence type="ECO:0000313" key="3">
    <source>
        <dbReference type="EMBL" id="RGN03401.1"/>
    </source>
</evidence>
<dbReference type="Pfam" id="PF02517">
    <property type="entry name" value="Rce1-like"/>
    <property type="match status" value="1"/>
</dbReference>
<name>A0A3E5A3X1_9FIRM</name>
<dbReference type="GO" id="GO:0008237">
    <property type="term" value="F:metallopeptidase activity"/>
    <property type="evidence" value="ECO:0007669"/>
    <property type="project" value="UniProtKB-KW"/>
</dbReference>
<dbReference type="AlphaFoldDB" id="A0A3E5A3X1"/>
<dbReference type="InterPro" id="IPR003675">
    <property type="entry name" value="Rce1/LyrA-like_dom"/>
</dbReference>
<keyword evidence="1" id="KW-1133">Transmembrane helix</keyword>
<feature type="transmembrane region" description="Helical" evidence="1">
    <location>
        <begin position="48"/>
        <end position="71"/>
    </location>
</feature>